<name>A0A376CK84_9CORY</name>
<evidence type="ECO:0000256" key="1">
    <source>
        <dbReference type="ARBA" id="ARBA00004651"/>
    </source>
</evidence>
<comment type="similarity">
    <text evidence="6">Belongs to the ABC-4 integral membrane protein family.</text>
</comment>
<feature type="transmembrane region" description="Helical" evidence="8">
    <location>
        <begin position="402"/>
        <end position="422"/>
    </location>
</feature>
<dbReference type="GO" id="GO:0016787">
    <property type="term" value="F:hydrolase activity"/>
    <property type="evidence" value="ECO:0007669"/>
    <property type="project" value="UniProtKB-KW"/>
</dbReference>
<proteinExistence type="inferred from homology"/>
<dbReference type="Pfam" id="PF12704">
    <property type="entry name" value="MacB_PCD"/>
    <property type="match status" value="1"/>
</dbReference>
<evidence type="ECO:0000256" key="8">
    <source>
        <dbReference type="SAM" id="Phobius"/>
    </source>
</evidence>
<evidence type="ECO:0000256" key="6">
    <source>
        <dbReference type="ARBA" id="ARBA00038076"/>
    </source>
</evidence>
<comment type="subcellular location">
    <subcellularLocation>
        <location evidence="1">Cell membrane</location>
        <topology evidence="1">Multi-pass membrane protein</topology>
    </subcellularLocation>
</comment>
<evidence type="ECO:0000259" key="9">
    <source>
        <dbReference type="Pfam" id="PF02687"/>
    </source>
</evidence>
<dbReference type="EMBL" id="UFXQ01000001">
    <property type="protein sequence ID" value="STC68844.1"/>
    <property type="molecule type" value="Genomic_DNA"/>
</dbReference>
<evidence type="ECO:0000256" key="4">
    <source>
        <dbReference type="ARBA" id="ARBA00022989"/>
    </source>
</evidence>
<keyword evidence="11" id="KW-0378">Hydrolase</keyword>
<dbReference type="AlphaFoldDB" id="A0A376CK84"/>
<dbReference type="Pfam" id="PF02687">
    <property type="entry name" value="FtsX"/>
    <property type="match status" value="1"/>
</dbReference>
<keyword evidence="3 8" id="KW-0812">Transmembrane</keyword>
<feature type="transmembrane region" description="Helical" evidence="8">
    <location>
        <begin position="315"/>
        <end position="340"/>
    </location>
</feature>
<evidence type="ECO:0000313" key="12">
    <source>
        <dbReference type="Proteomes" id="UP000254467"/>
    </source>
</evidence>
<sequence>MNFWESTQLALTSLRANKLRSLLTLLGVIIGIASVIAIMTIGSSLKAQTMEGLESFGAGDVQVTVTERTARDDETSDDSAGSDSGEWVEPIRAADHPEELITEEMLGRISQQLGPSLVGYSVSSGSIPKAEVLYDGFTGTLADATTSASVQGINENFLSFNSTDLAAGRGISAEDVTQSRPVAVISEKAVQAMFQGDASAALGKDIRVRDATSEATVTVIGVAKSQVGSGLVGFNDGEARVYLPYPALNAMVDGPEGFANVSFRPADKDSLQDMRQRLVDFFTAAYADSTVATAKVSDFSQGIEEINTVISSISLAVSAIAAISLLVGGIGVMNIMLVSVTERTREIGIRKALGATNAAIKTQFITEAMVVCLLGGILGILLGGGLGFAASSAFGAPGLPPLWAVLVASLFSLGIGLFFGYYPAAKAAKLHPIDALRYE</sequence>
<reference evidence="11 12" key="1">
    <citation type="submission" date="2018-06" db="EMBL/GenBank/DDBJ databases">
        <authorList>
            <consortium name="Pathogen Informatics"/>
            <person name="Doyle S."/>
        </authorList>
    </citation>
    <scope>NUCLEOTIDE SEQUENCE [LARGE SCALE GENOMIC DNA]</scope>
    <source>
        <strain evidence="11 12">NCTC11862</strain>
    </source>
</reference>
<evidence type="ECO:0000256" key="3">
    <source>
        <dbReference type="ARBA" id="ARBA00022692"/>
    </source>
</evidence>
<feature type="domain" description="MacB-like periplasmic core" evidence="10">
    <location>
        <begin position="21"/>
        <end position="279"/>
    </location>
</feature>
<accession>A0A376CK84</accession>
<organism evidence="11 12">
    <name type="scientific">Corynebacterium pilosum</name>
    <dbReference type="NCBI Taxonomy" id="35756"/>
    <lineage>
        <taxon>Bacteria</taxon>
        <taxon>Bacillati</taxon>
        <taxon>Actinomycetota</taxon>
        <taxon>Actinomycetes</taxon>
        <taxon>Mycobacteriales</taxon>
        <taxon>Corynebacteriaceae</taxon>
        <taxon>Corynebacterium</taxon>
    </lineage>
</organism>
<feature type="transmembrane region" description="Helical" evidence="8">
    <location>
        <begin position="368"/>
        <end position="390"/>
    </location>
</feature>
<dbReference type="PANTHER" id="PTHR30572">
    <property type="entry name" value="MEMBRANE COMPONENT OF TRANSPORTER-RELATED"/>
    <property type="match status" value="1"/>
</dbReference>
<feature type="region of interest" description="Disordered" evidence="7">
    <location>
        <begin position="67"/>
        <end position="86"/>
    </location>
</feature>
<dbReference type="GO" id="GO:0005886">
    <property type="term" value="C:plasma membrane"/>
    <property type="evidence" value="ECO:0007669"/>
    <property type="project" value="UniProtKB-SubCell"/>
</dbReference>
<dbReference type="InterPro" id="IPR003838">
    <property type="entry name" value="ABC3_permease_C"/>
</dbReference>
<keyword evidence="2" id="KW-1003">Cell membrane</keyword>
<dbReference type="OrthoDB" id="9780560at2"/>
<dbReference type="EC" id="3.6.3.-" evidence="11"/>
<feature type="domain" description="ABC3 transporter permease C-terminal" evidence="9">
    <location>
        <begin position="319"/>
        <end position="432"/>
    </location>
</feature>
<evidence type="ECO:0000256" key="2">
    <source>
        <dbReference type="ARBA" id="ARBA00022475"/>
    </source>
</evidence>
<dbReference type="InterPro" id="IPR025857">
    <property type="entry name" value="MacB_PCD"/>
</dbReference>
<dbReference type="PANTHER" id="PTHR30572:SF4">
    <property type="entry name" value="ABC TRANSPORTER PERMEASE YTRF"/>
    <property type="match status" value="1"/>
</dbReference>
<evidence type="ECO:0000256" key="5">
    <source>
        <dbReference type="ARBA" id="ARBA00023136"/>
    </source>
</evidence>
<evidence type="ECO:0000259" key="10">
    <source>
        <dbReference type="Pfam" id="PF12704"/>
    </source>
</evidence>
<evidence type="ECO:0000256" key="7">
    <source>
        <dbReference type="SAM" id="MobiDB-lite"/>
    </source>
</evidence>
<dbReference type="Proteomes" id="UP000254467">
    <property type="component" value="Unassembled WGS sequence"/>
</dbReference>
<keyword evidence="4 8" id="KW-1133">Transmembrane helix</keyword>
<dbReference type="RefSeq" id="WP_018580986.1">
    <property type="nucleotide sequence ID" value="NZ_LDYD01000005.1"/>
</dbReference>
<protein>
    <submittedName>
        <fullName evidence="11">ABC transporter inner membrane protein</fullName>
        <ecNumber evidence="11">3.6.3.-</ecNumber>
    </submittedName>
</protein>
<dbReference type="GO" id="GO:0022857">
    <property type="term" value="F:transmembrane transporter activity"/>
    <property type="evidence" value="ECO:0007669"/>
    <property type="project" value="TreeGrafter"/>
</dbReference>
<keyword evidence="5 8" id="KW-0472">Membrane</keyword>
<gene>
    <name evidence="11" type="primary">macB_3</name>
    <name evidence="11" type="ORF">NCTC11862_00620</name>
</gene>
<evidence type="ECO:0000313" key="11">
    <source>
        <dbReference type="EMBL" id="STC68844.1"/>
    </source>
</evidence>
<feature type="transmembrane region" description="Helical" evidence="8">
    <location>
        <begin position="21"/>
        <end position="41"/>
    </location>
</feature>
<dbReference type="STRING" id="35756.GCA_001044155_00955"/>
<dbReference type="InterPro" id="IPR050250">
    <property type="entry name" value="Macrolide_Exporter_MacB"/>
</dbReference>
<keyword evidence="12" id="KW-1185">Reference proteome</keyword>